<dbReference type="EMBL" id="CM031817">
    <property type="protein sequence ID" value="KAG6643057.1"/>
    <property type="molecule type" value="Genomic_DNA"/>
</dbReference>
<evidence type="ECO:0000313" key="2">
    <source>
        <dbReference type="EMBL" id="KAG6643057.1"/>
    </source>
</evidence>
<accession>A0A8T1PP85</accession>
<keyword evidence="1" id="KW-0472">Membrane</keyword>
<organism evidence="2 3">
    <name type="scientific">Carya illinoinensis</name>
    <name type="common">Pecan</name>
    <dbReference type="NCBI Taxonomy" id="32201"/>
    <lineage>
        <taxon>Eukaryota</taxon>
        <taxon>Viridiplantae</taxon>
        <taxon>Streptophyta</taxon>
        <taxon>Embryophyta</taxon>
        <taxon>Tracheophyta</taxon>
        <taxon>Spermatophyta</taxon>
        <taxon>Magnoliopsida</taxon>
        <taxon>eudicotyledons</taxon>
        <taxon>Gunneridae</taxon>
        <taxon>Pentapetalae</taxon>
        <taxon>rosids</taxon>
        <taxon>fabids</taxon>
        <taxon>Fagales</taxon>
        <taxon>Juglandaceae</taxon>
        <taxon>Carya</taxon>
    </lineage>
</organism>
<dbReference type="Proteomes" id="UP000811609">
    <property type="component" value="Chromosome 9"/>
</dbReference>
<keyword evidence="1" id="KW-1133">Transmembrane helix</keyword>
<protein>
    <submittedName>
        <fullName evidence="2">Uncharacterized protein</fullName>
    </submittedName>
</protein>
<keyword evidence="3" id="KW-1185">Reference proteome</keyword>
<comment type="caution">
    <text evidence="2">The sequence shown here is derived from an EMBL/GenBank/DDBJ whole genome shotgun (WGS) entry which is preliminary data.</text>
</comment>
<dbReference type="AlphaFoldDB" id="A0A8T1PP85"/>
<name>A0A8T1PP85_CARIL</name>
<sequence length="52" mass="6050">MEVDADHVLDLAVVTMCLYLYLYNKFPFLSPFLFLSHEKRLRSTNPNSVSTL</sequence>
<gene>
    <name evidence="2" type="ORF">CIPAW_09G183600</name>
</gene>
<proteinExistence type="predicted"/>
<evidence type="ECO:0000256" key="1">
    <source>
        <dbReference type="SAM" id="Phobius"/>
    </source>
</evidence>
<reference evidence="2" key="1">
    <citation type="submission" date="2020-12" db="EMBL/GenBank/DDBJ databases">
        <title>WGS assembly of Carya illinoinensis cv. Pawnee.</title>
        <authorList>
            <person name="Platts A."/>
            <person name="Shu S."/>
            <person name="Wright S."/>
            <person name="Barry K."/>
            <person name="Edger P."/>
            <person name="Pires J.C."/>
            <person name="Schmutz J."/>
        </authorList>
    </citation>
    <scope>NUCLEOTIDE SEQUENCE</scope>
    <source>
        <tissue evidence="2">Leaf</tissue>
    </source>
</reference>
<evidence type="ECO:0000313" key="3">
    <source>
        <dbReference type="Proteomes" id="UP000811609"/>
    </source>
</evidence>
<keyword evidence="1" id="KW-0812">Transmembrane</keyword>
<feature type="transmembrane region" description="Helical" evidence="1">
    <location>
        <begin position="12"/>
        <end position="35"/>
    </location>
</feature>